<evidence type="ECO:0000313" key="9">
    <source>
        <dbReference type="EMBL" id="CDZ31824.1"/>
    </source>
</evidence>
<evidence type="ECO:0000256" key="5">
    <source>
        <dbReference type="ARBA" id="ARBA00054626"/>
    </source>
</evidence>
<dbReference type="EMBL" id="CCRH01000001">
    <property type="protein sequence ID" value="CDZ31824.1"/>
    <property type="molecule type" value="Genomic_DNA"/>
</dbReference>
<keyword evidence="3" id="KW-0238">DNA-binding</keyword>
<dbReference type="Pfam" id="PF03466">
    <property type="entry name" value="LysR_substrate"/>
    <property type="match status" value="1"/>
</dbReference>
<dbReference type="Proteomes" id="UP000046176">
    <property type="component" value="Unassembled WGS sequence"/>
</dbReference>
<dbReference type="GO" id="GO:0043565">
    <property type="term" value="F:sequence-specific DNA binding"/>
    <property type="evidence" value="ECO:0007669"/>
    <property type="project" value="TreeGrafter"/>
</dbReference>
<gene>
    <name evidence="9" type="primary">gstR</name>
    <name evidence="9" type="ORF">NGAL_HAMBI1145_05900</name>
</gene>
<dbReference type="PROSITE" id="PS50931">
    <property type="entry name" value="HTH_LYSR"/>
    <property type="match status" value="1"/>
</dbReference>
<dbReference type="CDD" id="cd08471">
    <property type="entry name" value="PBP2_CrgA_like_2"/>
    <property type="match status" value="1"/>
</dbReference>
<dbReference type="InterPro" id="IPR000847">
    <property type="entry name" value="LysR_HTH_N"/>
</dbReference>
<dbReference type="Pfam" id="PF00126">
    <property type="entry name" value="HTH_1"/>
    <property type="match status" value="1"/>
</dbReference>
<dbReference type="FunFam" id="1.10.10.10:FF:000001">
    <property type="entry name" value="LysR family transcriptional regulator"/>
    <property type="match status" value="1"/>
</dbReference>
<evidence type="ECO:0000259" key="8">
    <source>
        <dbReference type="PROSITE" id="PS50931"/>
    </source>
</evidence>
<comment type="function">
    <text evidence="5">Transcriptional regulator of the ttuABCDE tartrate utilization operon.</text>
</comment>
<evidence type="ECO:0000256" key="6">
    <source>
        <dbReference type="ARBA" id="ARBA00067332"/>
    </source>
</evidence>
<dbReference type="InterPro" id="IPR036388">
    <property type="entry name" value="WH-like_DNA-bd_sf"/>
</dbReference>
<dbReference type="SUPFAM" id="SSF53850">
    <property type="entry name" value="Periplasmic binding protein-like II"/>
    <property type="match status" value="1"/>
</dbReference>
<accession>A0A0T7F9W1</accession>
<dbReference type="OrthoDB" id="9786526at2"/>
<dbReference type="SUPFAM" id="SSF46785">
    <property type="entry name" value="Winged helix' DNA-binding domain"/>
    <property type="match status" value="1"/>
</dbReference>
<reference evidence="9 10" key="1">
    <citation type="submission" date="2014-08" db="EMBL/GenBank/DDBJ databases">
        <authorList>
            <person name="Chen Y.-H."/>
        </authorList>
    </citation>
    <scope>NUCLEOTIDE SEQUENCE [LARGE SCALE GENOMIC DNA]</scope>
</reference>
<organism evidence="9 10">
    <name type="scientific">Neorhizobium galegae bv. officinalis</name>
    <dbReference type="NCBI Taxonomy" id="323656"/>
    <lineage>
        <taxon>Bacteria</taxon>
        <taxon>Pseudomonadati</taxon>
        <taxon>Pseudomonadota</taxon>
        <taxon>Alphaproteobacteria</taxon>
        <taxon>Hyphomicrobiales</taxon>
        <taxon>Rhizobiaceae</taxon>
        <taxon>Rhizobium/Agrobacterium group</taxon>
        <taxon>Neorhizobium</taxon>
    </lineage>
</organism>
<dbReference type="InterPro" id="IPR058163">
    <property type="entry name" value="LysR-type_TF_proteobact-type"/>
</dbReference>
<dbReference type="PANTHER" id="PTHR30537">
    <property type="entry name" value="HTH-TYPE TRANSCRIPTIONAL REGULATOR"/>
    <property type="match status" value="1"/>
</dbReference>
<proteinExistence type="inferred from homology"/>
<name>A0A0T7F9W1_NEOGA</name>
<dbReference type="RefSeq" id="WP_046664844.1">
    <property type="nucleotide sequence ID" value="NZ_CCRH01000001.1"/>
</dbReference>
<dbReference type="GO" id="GO:0003700">
    <property type="term" value="F:DNA-binding transcription factor activity"/>
    <property type="evidence" value="ECO:0007669"/>
    <property type="project" value="InterPro"/>
</dbReference>
<dbReference type="InterPro" id="IPR036390">
    <property type="entry name" value="WH_DNA-bd_sf"/>
</dbReference>
<evidence type="ECO:0000256" key="3">
    <source>
        <dbReference type="ARBA" id="ARBA00023125"/>
    </source>
</evidence>
<evidence type="ECO:0000256" key="7">
    <source>
        <dbReference type="ARBA" id="ARBA00083243"/>
    </source>
</evidence>
<evidence type="ECO:0000256" key="1">
    <source>
        <dbReference type="ARBA" id="ARBA00009437"/>
    </source>
</evidence>
<dbReference type="AlphaFoldDB" id="A0A0T7F9W1"/>
<dbReference type="GO" id="GO:0006351">
    <property type="term" value="P:DNA-templated transcription"/>
    <property type="evidence" value="ECO:0007669"/>
    <property type="project" value="TreeGrafter"/>
</dbReference>
<sequence length="302" mass="32588">MDRFEAMSMLLEVVDKGSLSAAGRALRVPVPTLSRKISELEASLGTRLLIRTTRKLTLTDVGATYVAAARRILEQVEDAEREAAGEFTTPKGELVITAPIMFGRLHVLPIVIDFLALFPEINIRLQLADRNVHLVDDHVDMAVRIGQLPDSTMVATRVGSMRMVTCASPTLLTAHGVPQIPEDLRRMPWVTFEGPAPSSIRQMLPAGLSATAAASRLSVSTAEAAAEAAINNVGVTRLLHYQAAEAIKAGALRIILESFEPEPAPVHLVHAARGQMPLKMRSFLDFAAPRLRQALGRIGSAG</sequence>
<evidence type="ECO:0000313" key="10">
    <source>
        <dbReference type="Proteomes" id="UP000046176"/>
    </source>
</evidence>
<comment type="similarity">
    <text evidence="1">Belongs to the LysR transcriptional regulatory family.</text>
</comment>
<dbReference type="Gene3D" id="3.40.190.290">
    <property type="match status" value="1"/>
</dbReference>
<feature type="domain" description="HTH lysR-type" evidence="8">
    <location>
        <begin position="1"/>
        <end position="59"/>
    </location>
</feature>
<protein>
    <recommendedName>
        <fullName evidence="6">HTH-type transcriptional regulator TtuA</fullName>
    </recommendedName>
    <alternativeName>
        <fullName evidence="7">Tartrate utilization transcriptional regulator</fullName>
    </alternativeName>
</protein>
<evidence type="ECO:0000256" key="4">
    <source>
        <dbReference type="ARBA" id="ARBA00023163"/>
    </source>
</evidence>
<evidence type="ECO:0000256" key="2">
    <source>
        <dbReference type="ARBA" id="ARBA00023015"/>
    </source>
</evidence>
<dbReference type="Gene3D" id="1.10.10.10">
    <property type="entry name" value="Winged helix-like DNA-binding domain superfamily/Winged helix DNA-binding domain"/>
    <property type="match status" value="1"/>
</dbReference>
<dbReference type="PANTHER" id="PTHR30537:SF5">
    <property type="entry name" value="HTH-TYPE TRANSCRIPTIONAL ACTIVATOR TTDR-RELATED"/>
    <property type="match status" value="1"/>
</dbReference>
<keyword evidence="2" id="KW-0805">Transcription regulation</keyword>
<keyword evidence="4" id="KW-0804">Transcription</keyword>
<dbReference type="InterPro" id="IPR005119">
    <property type="entry name" value="LysR_subst-bd"/>
</dbReference>